<dbReference type="Gene3D" id="3.40.30.10">
    <property type="entry name" value="Glutaredoxin"/>
    <property type="match status" value="1"/>
</dbReference>
<sequence>MKLNTLAAVIVTTYICFNSIAQASAPQPVFTPEQEGRIGEIAAEYLVSHPEVLVAVSQKLQQQEARQQLQFAVRVMDNQAALLNDADTPAFGPENAKVAVIEFFDYQCVHCSSMAPELAKVMNTHPDVRYVFKEWPIFADRWENSQTAAERGLSVWKQKGAEAYVTYHNSIYTTGNNEGRLTNEDIDRAAAKAGWHDAGKESFTPTLEKNDELARALGLTGTPGIIVMPTATGATPKKITVFAGAVPGEKLEMAIKKASESHGT</sequence>
<dbReference type="Pfam" id="PF18312">
    <property type="entry name" value="ScsC_N"/>
    <property type="match status" value="1"/>
</dbReference>
<evidence type="ECO:0000259" key="2">
    <source>
        <dbReference type="PROSITE" id="PS51352"/>
    </source>
</evidence>
<dbReference type="InterPro" id="IPR013766">
    <property type="entry name" value="Thioredoxin_domain"/>
</dbReference>
<feature type="signal peptide" evidence="1">
    <location>
        <begin position="1"/>
        <end position="23"/>
    </location>
</feature>
<geneLocation type="plasmid" evidence="3">
    <name>p707804-3FII</name>
</geneLocation>
<evidence type="ECO:0000313" key="3">
    <source>
        <dbReference type="EMBL" id="QBQ66548.1"/>
    </source>
</evidence>
<dbReference type="EMBL" id="MH909329">
    <property type="protein sequence ID" value="QBQ66548.1"/>
    <property type="molecule type" value="Genomic_DNA"/>
</dbReference>
<organism evidence="3">
    <name type="scientific">Leclercia adecarboxylata</name>
    <dbReference type="NCBI Taxonomy" id="83655"/>
    <lineage>
        <taxon>Bacteria</taxon>
        <taxon>Pseudomonadati</taxon>
        <taxon>Pseudomonadota</taxon>
        <taxon>Gammaproteobacteria</taxon>
        <taxon>Enterobacterales</taxon>
        <taxon>Enterobacteriaceae</taxon>
        <taxon>Leclercia</taxon>
    </lineage>
</organism>
<name>A0A482M005_9ENTR</name>
<dbReference type="InterPro" id="IPR012336">
    <property type="entry name" value="Thioredoxin-like_fold"/>
</dbReference>
<proteinExistence type="predicted"/>
<dbReference type="SUPFAM" id="SSF52833">
    <property type="entry name" value="Thioredoxin-like"/>
    <property type="match status" value="1"/>
</dbReference>
<dbReference type="RefSeq" id="WP_172693800.1">
    <property type="nucleotide sequence ID" value="NZ_MH909329.1"/>
</dbReference>
<dbReference type="InterPro" id="IPR041205">
    <property type="entry name" value="ScsC_N"/>
</dbReference>
<dbReference type="Pfam" id="PF13462">
    <property type="entry name" value="Thioredoxin_4"/>
    <property type="match status" value="1"/>
</dbReference>
<dbReference type="PROSITE" id="PS51352">
    <property type="entry name" value="THIOREDOXIN_2"/>
    <property type="match status" value="1"/>
</dbReference>
<keyword evidence="1" id="KW-0732">Signal</keyword>
<protein>
    <submittedName>
        <fullName evidence="3">Outer membrane protein</fullName>
    </submittedName>
</protein>
<keyword evidence="3" id="KW-0614">Plasmid</keyword>
<dbReference type="AlphaFoldDB" id="A0A482M005"/>
<feature type="chain" id="PRO_5019836206" evidence="1">
    <location>
        <begin position="24"/>
        <end position="264"/>
    </location>
</feature>
<evidence type="ECO:0000256" key="1">
    <source>
        <dbReference type="SAM" id="SignalP"/>
    </source>
</evidence>
<accession>A0A482M005</accession>
<dbReference type="InterPro" id="IPR036249">
    <property type="entry name" value="Thioredoxin-like_sf"/>
</dbReference>
<dbReference type="CDD" id="cd03023">
    <property type="entry name" value="DsbA_Com1_like"/>
    <property type="match status" value="1"/>
</dbReference>
<feature type="domain" description="Thioredoxin" evidence="2">
    <location>
        <begin position="21"/>
        <end position="260"/>
    </location>
</feature>
<reference evidence="3" key="1">
    <citation type="submission" date="2018-09" db="EMBL/GenBank/DDBJ databases">
        <authorList>
            <person name="Yuan Q."/>
            <person name="Jiang X."/>
            <person name="Jing Y."/>
            <person name="Cheng Q."/>
            <person name="Zhou D."/>
        </authorList>
    </citation>
    <scope>NUCLEOTIDE SEQUENCE</scope>
    <source>
        <strain evidence="3">150707804</strain>
        <plasmid evidence="3">p707804-3FII</plasmid>
    </source>
</reference>